<dbReference type="InterPro" id="IPR013083">
    <property type="entry name" value="Znf_RING/FYVE/PHD"/>
</dbReference>
<evidence type="ECO:0008006" key="3">
    <source>
        <dbReference type="Google" id="ProtNLM"/>
    </source>
</evidence>
<keyword evidence="2" id="KW-1185">Reference proteome</keyword>
<comment type="caution">
    <text evidence="1">The sequence shown here is derived from an EMBL/GenBank/DDBJ whole genome shotgun (WGS) entry which is preliminary data.</text>
</comment>
<dbReference type="EMBL" id="ML978163">
    <property type="protein sequence ID" value="KAF2033970.1"/>
    <property type="molecule type" value="Genomic_DNA"/>
</dbReference>
<sequence>MSDSGAPEPAVPASADEFIATVELLTECPIFKEPCAADEHVAAMIPRWEHIIGLSCLRKWTASKNDNAHKCPVCWAKLFDTPEPGEWHVLFLQRVWDDLVDVVDPGLPLLPRDFAENVLEQGIYEEVDWPERGPAGALASLVRMTEVMYGAIRLDRQLFVKGPEQLDEDAAALWYKAIPDETNLSEFSWMSLAWAMGELPIVVHVNDALGLVYRRDLLSWYTMRLLQYVGQLAHKHHSADSGAFDRILKQHCLFLGNGLLNEPS</sequence>
<dbReference type="AlphaFoldDB" id="A0A9P4HFI4"/>
<dbReference type="SUPFAM" id="SSF57850">
    <property type="entry name" value="RING/U-box"/>
    <property type="match status" value="1"/>
</dbReference>
<dbReference type="Proteomes" id="UP000799777">
    <property type="component" value="Unassembled WGS sequence"/>
</dbReference>
<evidence type="ECO:0000313" key="1">
    <source>
        <dbReference type="EMBL" id="KAF2033970.1"/>
    </source>
</evidence>
<reference evidence="1" key="1">
    <citation type="journal article" date="2020" name="Stud. Mycol.">
        <title>101 Dothideomycetes genomes: a test case for predicting lifestyles and emergence of pathogens.</title>
        <authorList>
            <person name="Haridas S."/>
            <person name="Albert R."/>
            <person name="Binder M."/>
            <person name="Bloem J."/>
            <person name="Labutti K."/>
            <person name="Salamov A."/>
            <person name="Andreopoulos B."/>
            <person name="Baker S."/>
            <person name="Barry K."/>
            <person name="Bills G."/>
            <person name="Bluhm B."/>
            <person name="Cannon C."/>
            <person name="Castanera R."/>
            <person name="Culley D."/>
            <person name="Daum C."/>
            <person name="Ezra D."/>
            <person name="Gonzalez J."/>
            <person name="Henrissat B."/>
            <person name="Kuo A."/>
            <person name="Liang C."/>
            <person name="Lipzen A."/>
            <person name="Lutzoni F."/>
            <person name="Magnuson J."/>
            <person name="Mondo S."/>
            <person name="Nolan M."/>
            <person name="Ohm R."/>
            <person name="Pangilinan J."/>
            <person name="Park H.-J."/>
            <person name="Ramirez L."/>
            <person name="Alfaro M."/>
            <person name="Sun H."/>
            <person name="Tritt A."/>
            <person name="Yoshinaga Y."/>
            <person name="Zwiers L.-H."/>
            <person name="Turgeon B."/>
            <person name="Goodwin S."/>
            <person name="Spatafora J."/>
            <person name="Crous P."/>
            <person name="Grigoriev I."/>
        </authorList>
    </citation>
    <scope>NUCLEOTIDE SEQUENCE</scope>
    <source>
        <strain evidence="1">CBS 110217</strain>
    </source>
</reference>
<gene>
    <name evidence="1" type="ORF">EK21DRAFT_108387</name>
</gene>
<organism evidence="1 2">
    <name type="scientific">Setomelanomma holmii</name>
    <dbReference type="NCBI Taxonomy" id="210430"/>
    <lineage>
        <taxon>Eukaryota</taxon>
        <taxon>Fungi</taxon>
        <taxon>Dikarya</taxon>
        <taxon>Ascomycota</taxon>
        <taxon>Pezizomycotina</taxon>
        <taxon>Dothideomycetes</taxon>
        <taxon>Pleosporomycetidae</taxon>
        <taxon>Pleosporales</taxon>
        <taxon>Pleosporineae</taxon>
        <taxon>Phaeosphaeriaceae</taxon>
        <taxon>Setomelanomma</taxon>
    </lineage>
</organism>
<dbReference type="Gene3D" id="3.30.40.10">
    <property type="entry name" value="Zinc/RING finger domain, C3HC4 (zinc finger)"/>
    <property type="match status" value="1"/>
</dbReference>
<name>A0A9P4HFI4_9PLEO</name>
<evidence type="ECO:0000313" key="2">
    <source>
        <dbReference type="Proteomes" id="UP000799777"/>
    </source>
</evidence>
<protein>
    <recommendedName>
        <fullName evidence="3">RING-type domain-containing protein</fullName>
    </recommendedName>
</protein>
<proteinExistence type="predicted"/>
<accession>A0A9P4HFI4</accession>